<evidence type="ECO:0000313" key="2">
    <source>
        <dbReference type="Proteomes" id="UP000887577"/>
    </source>
</evidence>
<reference evidence="3" key="1">
    <citation type="submission" date="2022-11" db="UniProtKB">
        <authorList>
            <consortium name="WormBaseParasite"/>
        </authorList>
    </citation>
    <scope>IDENTIFICATION</scope>
</reference>
<dbReference type="Proteomes" id="UP000887577">
    <property type="component" value="Unplaced"/>
</dbReference>
<dbReference type="AlphaFoldDB" id="A0A914YF90"/>
<organism evidence="2 3">
    <name type="scientific">Panagrolaimus superbus</name>
    <dbReference type="NCBI Taxonomy" id="310955"/>
    <lineage>
        <taxon>Eukaryota</taxon>
        <taxon>Metazoa</taxon>
        <taxon>Ecdysozoa</taxon>
        <taxon>Nematoda</taxon>
        <taxon>Chromadorea</taxon>
        <taxon>Rhabditida</taxon>
        <taxon>Tylenchina</taxon>
        <taxon>Panagrolaimomorpha</taxon>
        <taxon>Panagrolaimoidea</taxon>
        <taxon>Panagrolaimidae</taxon>
        <taxon>Panagrolaimus</taxon>
    </lineage>
</organism>
<feature type="region of interest" description="Disordered" evidence="1">
    <location>
        <begin position="62"/>
        <end position="85"/>
    </location>
</feature>
<evidence type="ECO:0000256" key="1">
    <source>
        <dbReference type="SAM" id="MobiDB-lite"/>
    </source>
</evidence>
<name>A0A914YF90_9BILA</name>
<evidence type="ECO:0000313" key="3">
    <source>
        <dbReference type="WBParaSite" id="PSU_v2.g16043.t1"/>
    </source>
</evidence>
<protein>
    <submittedName>
        <fullName evidence="3">Uncharacterized protein</fullName>
    </submittedName>
</protein>
<keyword evidence="2" id="KW-1185">Reference proteome</keyword>
<accession>A0A914YF90</accession>
<sequence>MDVDVLLLQFCRSHTLRTWALVGSIQTLDHSCNQLKEISMQFAALVRTLVSDANAGASVRSSRVSSVHESSFSVPTNTNTTNTGN</sequence>
<dbReference type="WBParaSite" id="PSU_v2.g16043.t1">
    <property type="protein sequence ID" value="PSU_v2.g16043.t1"/>
    <property type="gene ID" value="PSU_v2.g16043"/>
</dbReference>
<proteinExistence type="predicted"/>